<name>A0A543B3R7_9ACTN</name>
<proteinExistence type="predicted"/>
<dbReference type="RefSeq" id="WP_142044695.1">
    <property type="nucleotide sequence ID" value="NZ_JBHTGS010000002.1"/>
</dbReference>
<sequence>MRTRLSRVAAIAALLALGTGCQPEPIADDPITEVTPSASVDMELSEEEQTLMDTARTEGDVDVIVQVDTEDETEAVELLEQLKTELDDYGITPAREGRTWFSARVTEDALILLFESPKVKVFENGVMRHT</sequence>
<organism evidence="1 2">
    <name type="scientific">Stackebrandtia endophytica</name>
    <dbReference type="NCBI Taxonomy" id="1496996"/>
    <lineage>
        <taxon>Bacteria</taxon>
        <taxon>Bacillati</taxon>
        <taxon>Actinomycetota</taxon>
        <taxon>Actinomycetes</taxon>
        <taxon>Glycomycetales</taxon>
        <taxon>Glycomycetaceae</taxon>
        <taxon>Stackebrandtia</taxon>
    </lineage>
</organism>
<evidence type="ECO:0000313" key="2">
    <source>
        <dbReference type="Proteomes" id="UP000317043"/>
    </source>
</evidence>
<dbReference type="InParanoid" id="A0A543B3R7"/>
<accession>A0A543B3R7</accession>
<comment type="caution">
    <text evidence="1">The sequence shown here is derived from an EMBL/GenBank/DDBJ whole genome shotgun (WGS) entry which is preliminary data.</text>
</comment>
<dbReference type="OrthoDB" id="9901596at2"/>
<keyword evidence="2" id="KW-1185">Reference proteome</keyword>
<gene>
    <name evidence="1" type="ORF">FB566_5015</name>
</gene>
<protein>
    <submittedName>
        <fullName evidence="1">Uncharacterized protein</fullName>
    </submittedName>
</protein>
<dbReference type="PROSITE" id="PS51257">
    <property type="entry name" value="PROKAR_LIPOPROTEIN"/>
    <property type="match status" value="1"/>
</dbReference>
<dbReference type="Proteomes" id="UP000317043">
    <property type="component" value="Unassembled WGS sequence"/>
</dbReference>
<dbReference type="AlphaFoldDB" id="A0A543B3R7"/>
<evidence type="ECO:0000313" key="1">
    <source>
        <dbReference type="EMBL" id="TQL79410.1"/>
    </source>
</evidence>
<reference evidence="1 2" key="1">
    <citation type="submission" date="2019-06" db="EMBL/GenBank/DDBJ databases">
        <title>Sequencing the genomes of 1000 actinobacteria strains.</title>
        <authorList>
            <person name="Klenk H.-P."/>
        </authorList>
    </citation>
    <scope>NUCLEOTIDE SEQUENCE [LARGE SCALE GENOMIC DNA]</scope>
    <source>
        <strain evidence="1 2">DSM 45928</strain>
    </source>
</reference>
<dbReference type="EMBL" id="VFOW01000001">
    <property type="protein sequence ID" value="TQL79410.1"/>
    <property type="molecule type" value="Genomic_DNA"/>
</dbReference>